<dbReference type="Proteomes" id="UP000322079">
    <property type="component" value="Chromosome"/>
</dbReference>
<proteinExistence type="predicted"/>
<feature type="region of interest" description="Disordered" evidence="1">
    <location>
        <begin position="223"/>
        <end position="264"/>
    </location>
</feature>
<dbReference type="EMBL" id="CP043473">
    <property type="protein sequence ID" value="QEL54482.1"/>
    <property type="molecule type" value="Genomic_DNA"/>
</dbReference>
<evidence type="ECO:0000313" key="2">
    <source>
        <dbReference type="EMBL" id="QEL54482.1"/>
    </source>
</evidence>
<dbReference type="CDD" id="cd09735">
    <property type="entry name" value="Csy1_I-F"/>
    <property type="match status" value="1"/>
</dbReference>
<keyword evidence="3" id="KW-1185">Reference proteome</keyword>
<dbReference type="NCBIfam" id="TIGR02564">
    <property type="entry name" value="cas_Csy1"/>
    <property type="match status" value="1"/>
</dbReference>
<feature type="compositionally biased region" description="Basic and acidic residues" evidence="1">
    <location>
        <begin position="223"/>
        <end position="252"/>
    </location>
</feature>
<evidence type="ECO:0000256" key="1">
    <source>
        <dbReference type="SAM" id="MobiDB-lite"/>
    </source>
</evidence>
<organism evidence="2 3">
    <name type="scientific">Chromobacterium paludis</name>
    <dbReference type="NCBI Taxonomy" id="2605945"/>
    <lineage>
        <taxon>Bacteria</taxon>
        <taxon>Pseudomonadati</taxon>
        <taxon>Pseudomonadota</taxon>
        <taxon>Betaproteobacteria</taxon>
        <taxon>Neisseriales</taxon>
        <taxon>Chromobacteriaceae</taxon>
        <taxon>Chromobacterium</taxon>
    </lineage>
</organism>
<dbReference type="RefSeq" id="WP_149294869.1">
    <property type="nucleotide sequence ID" value="NZ_CP043473.1"/>
</dbReference>
<accession>A0A5C1DCR6</accession>
<dbReference type="Pfam" id="PF09611">
    <property type="entry name" value="Cas_Csy1"/>
    <property type="match status" value="1"/>
</dbReference>
<gene>
    <name evidence="2" type="primary">csy1</name>
    <name evidence="2" type="ORF">FYK34_02300</name>
</gene>
<name>A0A5C1DCR6_9NEIS</name>
<protein>
    <submittedName>
        <fullName evidence="2">Type I-F CRISPR-associated protein Csy1</fullName>
    </submittedName>
</protein>
<evidence type="ECO:0000313" key="3">
    <source>
        <dbReference type="Proteomes" id="UP000322079"/>
    </source>
</evidence>
<dbReference type="KEGG" id="chrm:FYK34_02300"/>
<dbReference type="InterPro" id="IPR013397">
    <property type="entry name" value="CRISPR-assoc_prot_Csy1"/>
</dbReference>
<dbReference type="AlphaFoldDB" id="A0A5C1DCR6"/>
<reference evidence="2 3" key="1">
    <citation type="submission" date="2019-08" db="EMBL/GenBank/DDBJ databases">
        <title>Chromobacterium paludis, a novel bacterium isolated from a Maryland marsh pond.</title>
        <authorList>
            <person name="Blackburn M.B."/>
            <person name="Gundersen-Rindal D.E."/>
        </authorList>
    </citation>
    <scope>NUCLEOTIDE SEQUENCE [LARGE SCALE GENOMIC DNA]</scope>
    <source>
        <strain evidence="3">IIBBL 257-1</strain>
    </source>
</reference>
<sequence>MSSLSPRALRIRSEIASFILQRRDDKLDKLADDDAKRDDLKAQYQPATWLLDAARRVGQLQMVTHTLKAIHPDAKGSSLFAPASSLSNRDVVGSHCLSPSSASDVVGNAAALDVYKFLKLEHDGQTLLSLLQAGDTDALAALSDDVEQAQTLCDAFVSITEPNGGPGSHTRAKQVYWLVSPSPDDLPNPCDDSHYHLLSPLYASAFSHHIYQTIQQHRFSEEAKAARQAKRDGADHPHGYSDYPHLVEEKKGGTKPQNISQLNSERKGSNYLLASLPPVWESSELTPLYHADSAFNRFGRRREVQRLLRELRTWLQKHYKAPKEGEEDNSPNNVSIRDHRKKLQDQIFDELVLYSAEIINNLPPGWSAHADCKLPIEEQCWLDPWRAAGDEDFNKTWQWQDWPLQVAERFARWLNSKLDKTLPVNDAEFRYWARELAGDREWQILQDEQQRTLTALNQVQGLKGDNDAD</sequence>